<dbReference type="Proteomes" id="UP000001542">
    <property type="component" value="Unassembled WGS sequence"/>
</dbReference>
<dbReference type="EMBL" id="DS113619">
    <property type="protein sequence ID" value="EAX99939.1"/>
    <property type="molecule type" value="Genomic_DNA"/>
</dbReference>
<keyword evidence="1" id="KW-0175">Coiled coil</keyword>
<reference evidence="4" key="1">
    <citation type="submission" date="2006-10" db="EMBL/GenBank/DDBJ databases">
        <authorList>
            <person name="Amadeo P."/>
            <person name="Zhao Q."/>
            <person name="Wortman J."/>
            <person name="Fraser-Liggett C."/>
            <person name="Carlton J."/>
        </authorList>
    </citation>
    <scope>NUCLEOTIDE SEQUENCE</scope>
    <source>
        <strain evidence="4">G3</strain>
    </source>
</reference>
<dbReference type="VEuPathDB" id="TrichDB:TVAG_267080"/>
<dbReference type="SMR" id="A2F546"/>
<keyword evidence="5" id="KW-1185">Reference proteome</keyword>
<name>A2F546_TRIV3</name>
<evidence type="ECO:0000256" key="1">
    <source>
        <dbReference type="SAM" id="Coils"/>
    </source>
</evidence>
<evidence type="ECO:0000313" key="5">
    <source>
        <dbReference type="Proteomes" id="UP000001542"/>
    </source>
</evidence>
<dbReference type="AlphaFoldDB" id="A2F546"/>
<evidence type="ECO:0000256" key="3">
    <source>
        <dbReference type="SAM" id="Phobius"/>
    </source>
</evidence>
<evidence type="ECO:0000313" key="4">
    <source>
        <dbReference type="EMBL" id="EAX99939.1"/>
    </source>
</evidence>
<protein>
    <submittedName>
        <fullName evidence="4">Uncharacterized protein</fullName>
    </submittedName>
</protein>
<feature type="transmembrane region" description="Helical" evidence="3">
    <location>
        <begin position="203"/>
        <end position="222"/>
    </location>
</feature>
<feature type="coiled-coil region" evidence="1">
    <location>
        <begin position="149"/>
        <end position="188"/>
    </location>
</feature>
<keyword evidence="3" id="KW-0472">Membrane</keyword>
<keyword evidence="3" id="KW-0812">Transmembrane</keyword>
<evidence type="ECO:0000256" key="2">
    <source>
        <dbReference type="SAM" id="MobiDB-lite"/>
    </source>
</evidence>
<organism evidence="4 5">
    <name type="scientific">Trichomonas vaginalis (strain ATCC PRA-98 / G3)</name>
    <dbReference type="NCBI Taxonomy" id="412133"/>
    <lineage>
        <taxon>Eukaryota</taxon>
        <taxon>Metamonada</taxon>
        <taxon>Parabasalia</taxon>
        <taxon>Trichomonadida</taxon>
        <taxon>Trichomonadidae</taxon>
        <taxon>Trichomonas</taxon>
    </lineage>
</organism>
<proteinExistence type="predicted"/>
<feature type="compositionally biased region" description="Basic residues" evidence="2">
    <location>
        <begin position="279"/>
        <end position="291"/>
    </location>
</feature>
<dbReference type="InParanoid" id="A2F546"/>
<keyword evidence="3" id="KW-1133">Transmembrane helix</keyword>
<gene>
    <name evidence="4" type="ORF">TVAG_267080</name>
</gene>
<feature type="region of interest" description="Disordered" evidence="2">
    <location>
        <begin position="272"/>
        <end position="291"/>
    </location>
</feature>
<dbReference type="OrthoDB" id="10571258at2759"/>
<accession>A2F546</accession>
<dbReference type="VEuPathDB" id="TrichDB:TVAGG3_0960130"/>
<sequence>MESENPFQGQPASSAMENSFRMAQVLQRKKDYKVAIEKYINICLNTEKIVAMNPTAHVELQWPALSLGYIADIYHEKEDLNKEIAFRTVQNELLDFMRNMKHEATSTSDSDDGDIDFIEIATVGQQYQRIFKRIHEAIDLPEAPPKLDIEKFIKDLQEARQKDEEARIESAIRQINEANEEREREIQNSFWKRNLQRIIDHPVIFTMVLLFLSTLVVAYVHFKPNIKPKSTRSMEQSLSIIQNYLNEYEAKNGKKGKGGGFMKSMFDNLLSHDHEHDHDHHHHDHHHHHDL</sequence>
<reference evidence="4" key="2">
    <citation type="journal article" date="2007" name="Science">
        <title>Draft genome sequence of the sexually transmitted pathogen Trichomonas vaginalis.</title>
        <authorList>
            <person name="Carlton J.M."/>
            <person name="Hirt R.P."/>
            <person name="Silva J.C."/>
            <person name="Delcher A.L."/>
            <person name="Schatz M."/>
            <person name="Zhao Q."/>
            <person name="Wortman J.R."/>
            <person name="Bidwell S.L."/>
            <person name="Alsmark U.C.M."/>
            <person name="Besteiro S."/>
            <person name="Sicheritz-Ponten T."/>
            <person name="Noel C.J."/>
            <person name="Dacks J.B."/>
            <person name="Foster P.G."/>
            <person name="Simillion C."/>
            <person name="Van de Peer Y."/>
            <person name="Miranda-Saavedra D."/>
            <person name="Barton G.J."/>
            <person name="Westrop G.D."/>
            <person name="Mueller S."/>
            <person name="Dessi D."/>
            <person name="Fiori P.L."/>
            <person name="Ren Q."/>
            <person name="Paulsen I."/>
            <person name="Zhang H."/>
            <person name="Bastida-Corcuera F.D."/>
            <person name="Simoes-Barbosa A."/>
            <person name="Brown M.T."/>
            <person name="Hayes R.D."/>
            <person name="Mukherjee M."/>
            <person name="Okumura C.Y."/>
            <person name="Schneider R."/>
            <person name="Smith A.J."/>
            <person name="Vanacova S."/>
            <person name="Villalvazo M."/>
            <person name="Haas B.J."/>
            <person name="Pertea M."/>
            <person name="Feldblyum T.V."/>
            <person name="Utterback T.R."/>
            <person name="Shu C.L."/>
            <person name="Osoegawa K."/>
            <person name="de Jong P.J."/>
            <person name="Hrdy I."/>
            <person name="Horvathova L."/>
            <person name="Zubacova Z."/>
            <person name="Dolezal P."/>
            <person name="Malik S.B."/>
            <person name="Logsdon J.M. Jr."/>
            <person name="Henze K."/>
            <person name="Gupta A."/>
            <person name="Wang C.C."/>
            <person name="Dunne R.L."/>
            <person name="Upcroft J.A."/>
            <person name="Upcroft P."/>
            <person name="White O."/>
            <person name="Salzberg S.L."/>
            <person name="Tang P."/>
            <person name="Chiu C.-H."/>
            <person name="Lee Y.-S."/>
            <person name="Embley T.M."/>
            <person name="Coombs G.H."/>
            <person name="Mottram J.C."/>
            <person name="Tachezy J."/>
            <person name="Fraser-Liggett C.M."/>
            <person name="Johnson P.J."/>
        </authorList>
    </citation>
    <scope>NUCLEOTIDE SEQUENCE [LARGE SCALE GENOMIC DNA]</scope>
    <source>
        <strain evidence="4">G3</strain>
    </source>
</reference>